<proteinExistence type="predicted"/>
<dbReference type="Gene3D" id="3.40.630.10">
    <property type="entry name" value="Zn peptidases"/>
    <property type="match status" value="1"/>
</dbReference>
<dbReference type="PANTHER" id="PTHR10404:SF77">
    <property type="entry name" value="GLUTAMATE CARBOXYPEPTIDASE 2 HOMOLOG"/>
    <property type="match status" value="1"/>
</dbReference>
<reference evidence="3" key="1">
    <citation type="submission" date="2025-08" db="UniProtKB">
        <authorList>
            <consortium name="RefSeq"/>
        </authorList>
    </citation>
    <scope>IDENTIFICATION</scope>
    <source>
        <tissue evidence="3">Muscle</tissue>
    </source>
</reference>
<dbReference type="PANTHER" id="PTHR10404">
    <property type="entry name" value="N-ACETYLATED-ALPHA-LINKED ACIDIC DIPEPTIDASE"/>
    <property type="match status" value="1"/>
</dbReference>
<name>A0ABM1SGA2_LIMPO</name>
<keyword evidence="1" id="KW-1133">Transmembrane helix</keyword>
<protein>
    <submittedName>
        <fullName evidence="3">Uncharacterized protein LOC106460275</fullName>
    </submittedName>
</protein>
<sequence length="292" mass="33432">MAAKPVVIIFFCVILVVFLLGLLIGYYGISSGLTEEQAEKLEMLDRLSLSTYYPYDDAAQRILKDVSPENIKKNLRYLTEQTHLAGTARNNELARYIRDTWKAQGLDKVDLVPYDILLSYPDKDKPNKVHIVDDNERIIFSSSHLEDPTASPKDIIPAFNGYAPRGDVTLQKAELWVLKAIGQNNRAKKLAKQFLSQMNIFISLQNEPWPTLTWTVVLEVHGFGCKQALSWRICLEAHQKWSQIPLAHRKLYTRLGSPQLPTKRTLNQKSKYCSQVLTMHRLPFTLEYPLST</sequence>
<dbReference type="Proteomes" id="UP000694941">
    <property type="component" value="Unplaced"/>
</dbReference>
<keyword evidence="2" id="KW-1185">Reference proteome</keyword>
<gene>
    <name evidence="3" type="primary">LOC106460275</name>
</gene>
<dbReference type="RefSeq" id="XP_022242657.1">
    <property type="nucleotide sequence ID" value="XM_022386949.1"/>
</dbReference>
<feature type="transmembrane region" description="Helical" evidence="1">
    <location>
        <begin position="7"/>
        <end position="29"/>
    </location>
</feature>
<dbReference type="Gene3D" id="3.50.30.30">
    <property type="match status" value="1"/>
</dbReference>
<evidence type="ECO:0000256" key="1">
    <source>
        <dbReference type="SAM" id="Phobius"/>
    </source>
</evidence>
<evidence type="ECO:0000313" key="3">
    <source>
        <dbReference type="RefSeq" id="XP_022242657.1"/>
    </source>
</evidence>
<organism evidence="2 3">
    <name type="scientific">Limulus polyphemus</name>
    <name type="common">Atlantic horseshoe crab</name>
    <dbReference type="NCBI Taxonomy" id="6850"/>
    <lineage>
        <taxon>Eukaryota</taxon>
        <taxon>Metazoa</taxon>
        <taxon>Ecdysozoa</taxon>
        <taxon>Arthropoda</taxon>
        <taxon>Chelicerata</taxon>
        <taxon>Merostomata</taxon>
        <taxon>Xiphosura</taxon>
        <taxon>Limulidae</taxon>
        <taxon>Limulus</taxon>
    </lineage>
</organism>
<keyword evidence="1" id="KW-0472">Membrane</keyword>
<keyword evidence="1" id="KW-0812">Transmembrane</keyword>
<accession>A0ABM1SGA2</accession>
<dbReference type="InterPro" id="IPR039373">
    <property type="entry name" value="Peptidase_M28B"/>
</dbReference>
<dbReference type="GeneID" id="106460275"/>
<evidence type="ECO:0000313" key="2">
    <source>
        <dbReference type="Proteomes" id="UP000694941"/>
    </source>
</evidence>
<dbReference type="SUPFAM" id="SSF53187">
    <property type="entry name" value="Zn-dependent exopeptidases"/>
    <property type="match status" value="1"/>
</dbReference>